<keyword evidence="3" id="KW-1185">Reference proteome</keyword>
<protein>
    <recommendedName>
        <fullName evidence="1">Nucleolar 27S pre-rRNA processing Urb2/Npa2 C-terminal domain-containing protein</fullName>
    </recommendedName>
</protein>
<dbReference type="RefSeq" id="XP_067822437.1">
    <property type="nucleotide sequence ID" value="XM_067966572.1"/>
</dbReference>
<dbReference type="GeneID" id="94352243"/>
<proteinExistence type="predicted"/>
<dbReference type="PANTHER" id="PTHR15682:SF2">
    <property type="entry name" value="UNHEALTHY RIBOSOME BIOGENESIS PROTEIN 2 HOMOLOG"/>
    <property type="match status" value="1"/>
</dbReference>
<organism evidence="2 3">
    <name type="scientific">Bremia lactucae</name>
    <name type="common">Lettuce downy mildew</name>
    <dbReference type="NCBI Taxonomy" id="4779"/>
    <lineage>
        <taxon>Eukaryota</taxon>
        <taxon>Sar</taxon>
        <taxon>Stramenopiles</taxon>
        <taxon>Oomycota</taxon>
        <taxon>Peronosporomycetes</taxon>
        <taxon>Peronosporales</taxon>
        <taxon>Peronosporaceae</taxon>
        <taxon>Bremia</taxon>
    </lineage>
</organism>
<dbReference type="InterPro" id="IPR018849">
    <property type="entry name" value="Urb2/Npa2_C"/>
</dbReference>
<evidence type="ECO:0000313" key="2">
    <source>
        <dbReference type="EMBL" id="TDH72938.1"/>
    </source>
</evidence>
<dbReference type="GO" id="GO:0005730">
    <property type="term" value="C:nucleolus"/>
    <property type="evidence" value="ECO:0007669"/>
    <property type="project" value="TreeGrafter"/>
</dbReference>
<feature type="domain" description="Nucleolar 27S pre-rRNA processing Urb2/Npa2 C-terminal" evidence="1">
    <location>
        <begin position="1312"/>
        <end position="1480"/>
    </location>
</feature>
<dbReference type="KEGG" id="blac:94352243"/>
<dbReference type="OrthoDB" id="160374at2759"/>
<reference evidence="2 3" key="1">
    <citation type="journal article" date="2021" name="Genome Biol.">
        <title>AFLAP: assembly-free linkage analysis pipeline using k-mers from genome sequencing data.</title>
        <authorList>
            <person name="Fletcher K."/>
            <person name="Zhang L."/>
            <person name="Gil J."/>
            <person name="Han R."/>
            <person name="Cavanaugh K."/>
            <person name="Michelmore R."/>
        </authorList>
    </citation>
    <scope>NUCLEOTIDE SEQUENCE [LARGE SCALE GENOMIC DNA]</scope>
    <source>
        <strain evidence="2 3">SF5</strain>
    </source>
</reference>
<comment type="caution">
    <text evidence="2">The sequence shown here is derived from an EMBL/GenBank/DDBJ whole genome shotgun (WGS) entry which is preliminary data.</text>
</comment>
<name>A0A976NYT3_BRELC</name>
<dbReference type="InterPro" id="IPR052609">
    <property type="entry name" value="Ribosome_Biogenesis_Reg"/>
</dbReference>
<gene>
    <name evidence="2" type="ORF">CCR75_008520</name>
</gene>
<dbReference type="Pfam" id="PF10441">
    <property type="entry name" value="Urb2"/>
    <property type="match status" value="1"/>
</dbReference>
<dbReference type="PANTHER" id="PTHR15682">
    <property type="entry name" value="UNHEALTHY RIBOSOME BIOGENESIS PROTEIN 2 HOMOLOG"/>
    <property type="match status" value="1"/>
</dbReference>
<dbReference type="GO" id="GO:0042254">
    <property type="term" value="P:ribosome biogenesis"/>
    <property type="evidence" value="ECO:0007669"/>
    <property type="project" value="TreeGrafter"/>
</dbReference>
<accession>A0A976NYT3</accession>
<sequence>MVESIDWVVALSLLRWQRTRRSYDENANLAKAGIILLQPDANANFGPESALRRAELAFNVSWQRIASEVLQFAVNLSVRVQHSDVKQRSQALRLLQQVLNVFAVKGNVQQTSLPLNSCNLLLSALAEMLETIQQDTGTMQLLSDVRSVFRFLFGLSSDLAAANFRMYRPPTNVYVDFLKRSLTAVFEALKSVETSDVNEQTIALQHLYMDVVQVALSVFHELQKTQTNKKKVFLSIAKTSLRDFVAYRHALVTLLTQGIPSSKATIALLDNVIEDALFDPEHLCQYDNTMGHCAIWKANQNEMDAAQEGEKGQALKKPRTESMLKASFRLVSYQKNLFDELQRLLLDKDVPVVVKASAGGLFKMLVRGFATRIRAAASTKIEDTKIDLKTNRKRAAIVIATTSTIYSPFKFWSELCAVAYSAFQQETKKIEYLPVIVTLYHALFRVLYECDVYRVTEDTEEREQFQTMEKVLSSFVAILNAEFYDGVTSNTDQIKKECDIVSSAAQCSPNLVSCCLVPILELLGTLAVKQCSVLEKNNCLEEIGSTVVSLIRAYDSMRLLDVFLTSVSAMQRAHEGLYVLFLRPSCEYALRKAFVALPPGQMEILWKQIVEKLKSRALRDDNVVSAREVAVTRLVFSIFLQEIHVLPQNRSKVVELVLFTYKRLLSSCVDDLNEVAVPFTSYQRELFCIFGELLVFDSILDENIRNQTFNLLFAILRGSRFVSVMTQLLNYGSFETTEKKRKHTKVISYSAGHELCSTGIIKLCLFWLRRAEESGDTVNCGTNLSRKGRENVARLVLKYVVKWKCWEAVSFHLPELMANASSDECDQTFREILSSYICEAAVGDLNGPATRLLHDAAFYEIENLRDVAPKSLSIIANQFVHEIQHESVTCMMRPHCFFKLLVEVPSDYLKLKDCSNLFAAVFSFYEAITAAKYYLRDLKSEVCQTLLSWTHMHLSLIRRNDHKTQSQLTEQLRFGARIIFSQLLAGNAISMSLIAEVVGVFLDFGANGFVGELLGSILSNMNGKVEPTLMTRELKGAAVVVEALAVYRTTMPGYCMEEEAFFEKFVEIVILGKVCETMTSPLSFEVFTAIVKYQSFLLNYGKGLPMLVNFVENALTASMKLVVMSDSTSNSKLQGAAWFFFENFCNDYSSFRSFLPPLKTYGCLLAVSLSLGSRDVSELKVKGAMQALVANANREEFCLLLSTVLQELVSCVGRRKLSALLALCLLLDGDQKLNASRRLLLNERKNSILEALLQIFTINALEAEGNSSDICGGRETVYLWNLKVFVLVFCKADFFTWNSFELQHVFKGFEPLLVALSELQSGTPKYKVQDLHELWTLSYTLLLRIVRNHFISLVNGIPHLIQATNALLQLLVLASASPEYSRYCSDWSSNLARLYGYMKEHDVQLRKHVVYLLMAYFVGVTRDKLAVRYQQKLRPGVFALFDVCSSYEKEQLFGALDSTGKSVFKALDTNYKLTHRYVGKV</sequence>
<dbReference type="Proteomes" id="UP000294530">
    <property type="component" value="Unassembled WGS sequence"/>
</dbReference>
<dbReference type="EMBL" id="SHOA02000036">
    <property type="protein sequence ID" value="TDH72938.1"/>
    <property type="molecule type" value="Genomic_DNA"/>
</dbReference>
<evidence type="ECO:0000259" key="1">
    <source>
        <dbReference type="Pfam" id="PF10441"/>
    </source>
</evidence>
<evidence type="ECO:0000313" key="3">
    <source>
        <dbReference type="Proteomes" id="UP000294530"/>
    </source>
</evidence>